<sequence length="528" mass="59059">MTTTEKKIGTAANFVDERLGAAKWVKKSLNKVFPDHWTFMFGEVCMYSFIILLLSGTFLTFWFDPSQKEIVYNGSYEPLQGLKMSAAYASTLNISFEVRGGLLMRQIHHWAANIFMAAIVAHLLRVFFTGAFRKPREFNWILGILLLTLGLVEGLLGYSLPDDLLSGTGLRITSAIIQAIPVVGTYAAFFLFGGEFPGTDFIPRIFTLHILIIPGIFLAVITIHVMLVWYQKHTQFPGVGRTENNVVGHPILPVYMAKAGGFFFVVFGITAFISAVASINPIWLYGPYTPGQISAGSQPDWYMGWLDGLVRMAPPLETHAFGHTISWNILIPAVIVPGIIFTGMALYPFIESWITGDKREHHLLDRPRNVPNRTALGVMSITFVMISLINGGNDIIATNFDLSINQIMWFSRIGIFILPPLAFIITKRLCLSLQRADRELLLHGAETGRLLRLPHGEFVEVHAPISPEKAYLLQSHEQLVPLEIEDVDARGVRRPGAIKNKIQRRLSKAHAVSVPKVTEQELKEIENH</sequence>
<keyword evidence="7" id="KW-0349">Heme</keyword>
<evidence type="ECO:0000256" key="14">
    <source>
        <dbReference type="ARBA" id="ARBA00023004"/>
    </source>
</evidence>
<dbReference type="GO" id="GO:0008121">
    <property type="term" value="F:quinol-cytochrome-c reductase activity"/>
    <property type="evidence" value="ECO:0007669"/>
    <property type="project" value="UniProtKB-EC"/>
</dbReference>
<feature type="transmembrane region" description="Helical" evidence="18">
    <location>
        <begin position="409"/>
        <end position="426"/>
    </location>
</feature>
<feature type="transmembrane region" description="Helical" evidence="18">
    <location>
        <begin position="262"/>
        <end position="284"/>
    </location>
</feature>
<dbReference type="PANTHER" id="PTHR19271:SF16">
    <property type="entry name" value="CYTOCHROME B"/>
    <property type="match status" value="1"/>
</dbReference>
<keyword evidence="14" id="KW-0408">Iron</keyword>
<evidence type="ECO:0000256" key="6">
    <source>
        <dbReference type="ARBA" id="ARBA00022475"/>
    </source>
</evidence>
<organism evidence="20 21">
    <name type="scientific">Candidatus Planktophila vernalis</name>
    <dbReference type="NCBI Taxonomy" id="1884907"/>
    <lineage>
        <taxon>Bacteria</taxon>
        <taxon>Bacillati</taxon>
        <taxon>Actinomycetota</taxon>
        <taxon>Actinomycetes</taxon>
        <taxon>Candidatus Nanopelagicales</taxon>
        <taxon>Candidatus Nanopelagicaceae</taxon>
        <taxon>Candidatus Planktophila</taxon>
    </lineage>
</organism>
<reference evidence="20 21" key="1">
    <citation type="submission" date="2016-07" db="EMBL/GenBank/DDBJ databases">
        <title>High microdiversification within the ubiquitous acI lineage of Actinobacteria.</title>
        <authorList>
            <person name="Neuenschwander S.M."/>
            <person name="Salcher M."/>
            <person name="Ghai R."/>
            <person name="Pernthaler J."/>
        </authorList>
    </citation>
    <scope>NUCLEOTIDE SEQUENCE [LARGE SCALE GENOMIC DNA]</scope>
    <source>
        <strain evidence="20">MMS-IIA-15</strain>
    </source>
</reference>
<gene>
    <name evidence="20" type="ORF">A7sIIA15_03180</name>
</gene>
<accession>A0A249KSU9</accession>
<comment type="catalytic activity">
    <reaction evidence="16">
        <text>a quinol + 2 Fe(III)-[cytochrome c](out) = a quinone + 2 Fe(II)-[cytochrome c](out) + 2 H(+)(out)</text>
        <dbReference type="Rhea" id="RHEA:11484"/>
        <dbReference type="Rhea" id="RHEA-COMP:10350"/>
        <dbReference type="Rhea" id="RHEA-COMP:14399"/>
        <dbReference type="ChEBI" id="CHEBI:15378"/>
        <dbReference type="ChEBI" id="CHEBI:24646"/>
        <dbReference type="ChEBI" id="CHEBI:29033"/>
        <dbReference type="ChEBI" id="CHEBI:29034"/>
        <dbReference type="ChEBI" id="CHEBI:132124"/>
        <dbReference type="EC" id="7.1.1.8"/>
    </reaction>
</comment>
<dbReference type="AlphaFoldDB" id="A0A249KSU9"/>
<dbReference type="RefSeq" id="WP_095685760.1">
    <property type="nucleotide sequence ID" value="NZ_CP016776.1"/>
</dbReference>
<evidence type="ECO:0000256" key="15">
    <source>
        <dbReference type="ARBA" id="ARBA00023136"/>
    </source>
</evidence>
<keyword evidence="5" id="KW-0813">Transport</keyword>
<feature type="transmembrane region" description="Helical" evidence="18">
    <location>
        <begin position="329"/>
        <end position="350"/>
    </location>
</feature>
<proteinExistence type="predicted"/>
<feature type="domain" description="Cytochrome b/b6 N-terminal region profile" evidence="19">
    <location>
        <begin position="11"/>
        <end position="237"/>
    </location>
</feature>
<dbReference type="KEGG" id="pvn:A7sIIA15_03180"/>
<dbReference type="InterPro" id="IPR027387">
    <property type="entry name" value="Cytb/b6-like_sf"/>
</dbReference>
<evidence type="ECO:0000256" key="5">
    <source>
        <dbReference type="ARBA" id="ARBA00022448"/>
    </source>
</evidence>
<feature type="transmembrane region" description="Helical" evidence="18">
    <location>
        <begin position="172"/>
        <end position="193"/>
    </location>
</feature>
<keyword evidence="12" id="KW-0249">Electron transport</keyword>
<dbReference type="InterPro" id="IPR016174">
    <property type="entry name" value="Di-haem_cyt_TM"/>
</dbReference>
<evidence type="ECO:0000256" key="12">
    <source>
        <dbReference type="ARBA" id="ARBA00022982"/>
    </source>
</evidence>
<keyword evidence="6" id="KW-1003">Cell membrane</keyword>
<dbReference type="EC" id="7.1.1.8" evidence="3"/>
<feature type="transmembrane region" description="Helical" evidence="18">
    <location>
        <begin position="370"/>
        <end position="389"/>
    </location>
</feature>
<keyword evidence="9 18" id="KW-0812">Transmembrane</keyword>
<name>A0A249KSU9_9ACTN</name>
<evidence type="ECO:0000313" key="20">
    <source>
        <dbReference type="EMBL" id="ASY19888.1"/>
    </source>
</evidence>
<dbReference type="GO" id="GO:0046872">
    <property type="term" value="F:metal ion binding"/>
    <property type="evidence" value="ECO:0007669"/>
    <property type="project" value="UniProtKB-KW"/>
</dbReference>
<dbReference type="SUPFAM" id="SSF81342">
    <property type="entry name" value="Transmembrane di-heme cytochromes"/>
    <property type="match status" value="1"/>
</dbReference>
<dbReference type="FunFam" id="1.20.810.10:FF:000007">
    <property type="entry name" value="Ubiquinol-cytochrome C reductase B subunit"/>
    <property type="match status" value="1"/>
</dbReference>
<dbReference type="EMBL" id="CP016776">
    <property type="protein sequence ID" value="ASY19888.1"/>
    <property type="molecule type" value="Genomic_DNA"/>
</dbReference>
<keyword evidence="10" id="KW-0479">Metal-binding</keyword>
<keyword evidence="15 18" id="KW-0472">Membrane</keyword>
<dbReference type="GO" id="GO:0005886">
    <property type="term" value="C:plasma membrane"/>
    <property type="evidence" value="ECO:0007669"/>
    <property type="project" value="UniProtKB-SubCell"/>
</dbReference>
<feature type="transmembrane region" description="Helical" evidence="18">
    <location>
        <begin position="110"/>
        <end position="128"/>
    </location>
</feature>
<dbReference type="Proteomes" id="UP000217186">
    <property type="component" value="Chromosome"/>
</dbReference>
<dbReference type="GO" id="GO:0022904">
    <property type="term" value="P:respiratory electron transport chain"/>
    <property type="evidence" value="ECO:0007669"/>
    <property type="project" value="InterPro"/>
</dbReference>
<evidence type="ECO:0000256" key="13">
    <source>
        <dbReference type="ARBA" id="ARBA00022989"/>
    </source>
</evidence>
<evidence type="ECO:0000313" key="21">
    <source>
        <dbReference type="Proteomes" id="UP000217186"/>
    </source>
</evidence>
<dbReference type="OrthoDB" id="9804503at2"/>
<evidence type="ECO:0000256" key="7">
    <source>
        <dbReference type="ARBA" id="ARBA00022617"/>
    </source>
</evidence>
<feature type="transmembrane region" description="Helical" evidence="18">
    <location>
        <begin position="205"/>
        <end position="230"/>
    </location>
</feature>
<feature type="transmembrane region" description="Helical" evidence="18">
    <location>
        <begin position="37"/>
        <end position="63"/>
    </location>
</feature>
<comment type="cofactor">
    <cofactor evidence="1">
        <name>heme</name>
        <dbReference type="ChEBI" id="CHEBI:30413"/>
    </cofactor>
</comment>
<dbReference type="GO" id="GO:0016491">
    <property type="term" value="F:oxidoreductase activity"/>
    <property type="evidence" value="ECO:0007669"/>
    <property type="project" value="InterPro"/>
</dbReference>
<comment type="subcellular location">
    <subcellularLocation>
        <location evidence="2">Cell membrane</location>
        <topology evidence="2">Multi-pass membrane protein</topology>
    </subcellularLocation>
</comment>
<dbReference type="PROSITE" id="PS51002">
    <property type="entry name" value="CYTB_NTER"/>
    <property type="match status" value="1"/>
</dbReference>
<evidence type="ECO:0000256" key="17">
    <source>
        <dbReference type="ARBA" id="ARBA00029568"/>
    </source>
</evidence>
<evidence type="ECO:0000256" key="16">
    <source>
        <dbReference type="ARBA" id="ARBA00029351"/>
    </source>
</evidence>
<dbReference type="Gene3D" id="1.20.810.10">
    <property type="entry name" value="Cytochrome Bc1 Complex, Chain C"/>
    <property type="match status" value="1"/>
</dbReference>
<evidence type="ECO:0000256" key="8">
    <source>
        <dbReference type="ARBA" id="ARBA00022660"/>
    </source>
</evidence>
<evidence type="ECO:0000256" key="10">
    <source>
        <dbReference type="ARBA" id="ARBA00022723"/>
    </source>
</evidence>
<evidence type="ECO:0000259" key="19">
    <source>
        <dbReference type="PROSITE" id="PS51002"/>
    </source>
</evidence>
<protein>
    <recommendedName>
        <fullName evidence="4">Cytochrome bc1 complex cytochrome b subunit</fullName>
        <ecNumber evidence="3">7.1.1.8</ecNumber>
    </recommendedName>
    <alternativeName>
        <fullName evidence="17">Cytochrome bc1 reductase complex subunit QcrB</fullName>
    </alternativeName>
</protein>
<keyword evidence="8" id="KW-0679">Respiratory chain</keyword>
<evidence type="ECO:0000256" key="3">
    <source>
        <dbReference type="ARBA" id="ARBA00012951"/>
    </source>
</evidence>
<keyword evidence="21" id="KW-1185">Reference proteome</keyword>
<evidence type="ECO:0000256" key="11">
    <source>
        <dbReference type="ARBA" id="ARBA00022967"/>
    </source>
</evidence>
<dbReference type="InterPro" id="IPR005797">
    <property type="entry name" value="Cyt_b/b6_N"/>
</dbReference>
<evidence type="ECO:0000256" key="4">
    <source>
        <dbReference type="ARBA" id="ARBA00016116"/>
    </source>
</evidence>
<evidence type="ECO:0000256" key="2">
    <source>
        <dbReference type="ARBA" id="ARBA00004651"/>
    </source>
</evidence>
<feature type="transmembrane region" description="Helical" evidence="18">
    <location>
        <begin position="140"/>
        <end position="160"/>
    </location>
</feature>
<evidence type="ECO:0000256" key="18">
    <source>
        <dbReference type="SAM" id="Phobius"/>
    </source>
</evidence>
<dbReference type="Pfam" id="PF13631">
    <property type="entry name" value="Cytochrom_B_N_2"/>
    <property type="match status" value="1"/>
</dbReference>
<evidence type="ECO:0000256" key="1">
    <source>
        <dbReference type="ARBA" id="ARBA00001971"/>
    </source>
</evidence>
<dbReference type="PANTHER" id="PTHR19271">
    <property type="entry name" value="CYTOCHROME B"/>
    <property type="match status" value="1"/>
</dbReference>
<keyword evidence="11" id="KW-1278">Translocase</keyword>
<keyword evidence="13 18" id="KW-1133">Transmembrane helix</keyword>
<evidence type="ECO:0000256" key="9">
    <source>
        <dbReference type="ARBA" id="ARBA00022692"/>
    </source>
</evidence>